<evidence type="ECO:0000313" key="2">
    <source>
        <dbReference type="EMBL" id="SDI41905.1"/>
    </source>
</evidence>
<dbReference type="NCBIfam" id="NF041390">
    <property type="entry name" value="TadE_Rv3655c"/>
    <property type="match status" value="1"/>
</dbReference>
<sequence length="194" mass="19230">MSPRPGHAHGGLLFGTAAAKARRSRKRPHHGPGKDQGAVTAEFAVALPAVLLLLAMLLAGAAAGITQLRVEEAARAGARALARGEGSATVEGIARRLAGETATAAVSGQGEWLDVTVSAKVGGPFGAVIPWTLTAKASARTEAPDGSAAPNPRSPGLGGSVDFLALGGFVESGEGGTWRKESSARLPGSGGAVA</sequence>
<gene>
    <name evidence="2" type="ORF">SAMN05216555_102227</name>
</gene>
<accession>A0A1G8KEQ9</accession>
<evidence type="ECO:0000313" key="3">
    <source>
        <dbReference type="Proteomes" id="UP000182130"/>
    </source>
</evidence>
<dbReference type="Pfam" id="PF07811">
    <property type="entry name" value="TadE"/>
    <property type="match status" value="1"/>
</dbReference>
<keyword evidence="3" id="KW-1185">Reference proteome</keyword>
<dbReference type="InterPro" id="IPR049790">
    <property type="entry name" value="Rv3655c/TadE"/>
</dbReference>
<dbReference type="RefSeq" id="WP_084110752.1">
    <property type="nucleotide sequence ID" value="NZ_FNEI01000002.1"/>
</dbReference>
<dbReference type="EMBL" id="FNEI01000002">
    <property type="protein sequence ID" value="SDI41905.1"/>
    <property type="molecule type" value="Genomic_DNA"/>
</dbReference>
<dbReference type="OrthoDB" id="4948976at2"/>
<dbReference type="STRING" id="1045773.SAMN05216555_102227"/>
<protein>
    <submittedName>
        <fullName evidence="2">TadE-like protein</fullName>
    </submittedName>
</protein>
<proteinExistence type="predicted"/>
<organism evidence="2 3">
    <name type="scientific">Arthrobacter cupressi</name>
    <dbReference type="NCBI Taxonomy" id="1045773"/>
    <lineage>
        <taxon>Bacteria</taxon>
        <taxon>Bacillati</taxon>
        <taxon>Actinomycetota</taxon>
        <taxon>Actinomycetes</taxon>
        <taxon>Micrococcales</taxon>
        <taxon>Micrococcaceae</taxon>
        <taxon>Arthrobacter</taxon>
    </lineage>
</organism>
<reference evidence="3" key="1">
    <citation type="submission" date="2016-10" db="EMBL/GenBank/DDBJ databases">
        <authorList>
            <person name="Varghese N."/>
            <person name="Submissions S."/>
        </authorList>
    </citation>
    <scope>NUCLEOTIDE SEQUENCE [LARGE SCALE GENOMIC DNA]</scope>
    <source>
        <strain evidence="3">CGMCC 1.10783</strain>
    </source>
</reference>
<name>A0A1G8KEQ9_9MICC</name>
<dbReference type="Proteomes" id="UP000182130">
    <property type="component" value="Unassembled WGS sequence"/>
</dbReference>
<feature type="domain" description="TadE-like" evidence="1">
    <location>
        <begin position="37"/>
        <end position="79"/>
    </location>
</feature>
<dbReference type="AlphaFoldDB" id="A0A1G8KEQ9"/>
<evidence type="ECO:0000259" key="1">
    <source>
        <dbReference type="Pfam" id="PF07811"/>
    </source>
</evidence>
<dbReference type="InterPro" id="IPR012495">
    <property type="entry name" value="TadE-like_dom"/>
</dbReference>